<dbReference type="Proteomes" id="UP000054995">
    <property type="component" value="Unassembled WGS sequence"/>
</dbReference>
<gene>
    <name evidence="1" type="ORF">T4D_8180</name>
</gene>
<protein>
    <submittedName>
        <fullName evidence="1">Uncharacterized protein</fullName>
    </submittedName>
</protein>
<keyword evidence="2" id="KW-1185">Reference proteome</keyword>
<dbReference type="EMBL" id="JYDT01000043">
    <property type="protein sequence ID" value="KRY88380.1"/>
    <property type="molecule type" value="Genomic_DNA"/>
</dbReference>
<evidence type="ECO:0000313" key="1">
    <source>
        <dbReference type="EMBL" id="KRY88380.1"/>
    </source>
</evidence>
<comment type="caution">
    <text evidence="1">The sequence shown here is derived from an EMBL/GenBank/DDBJ whole genome shotgun (WGS) entry which is preliminary data.</text>
</comment>
<organism evidence="1 2">
    <name type="scientific">Trichinella pseudospiralis</name>
    <name type="common">Parasitic roundworm</name>
    <dbReference type="NCBI Taxonomy" id="6337"/>
    <lineage>
        <taxon>Eukaryota</taxon>
        <taxon>Metazoa</taxon>
        <taxon>Ecdysozoa</taxon>
        <taxon>Nematoda</taxon>
        <taxon>Enoplea</taxon>
        <taxon>Dorylaimia</taxon>
        <taxon>Trichinellida</taxon>
        <taxon>Trichinellidae</taxon>
        <taxon>Trichinella</taxon>
    </lineage>
</organism>
<name>A0A0V1FR22_TRIPS</name>
<accession>A0A0V1FR22</accession>
<evidence type="ECO:0000313" key="2">
    <source>
        <dbReference type="Proteomes" id="UP000054995"/>
    </source>
</evidence>
<dbReference type="OrthoDB" id="10582900at2759"/>
<reference evidence="1 2" key="1">
    <citation type="submission" date="2015-01" db="EMBL/GenBank/DDBJ databases">
        <title>Evolution of Trichinella species and genotypes.</title>
        <authorList>
            <person name="Korhonen P.K."/>
            <person name="Edoardo P."/>
            <person name="Giuseppe L.R."/>
            <person name="Gasser R.B."/>
        </authorList>
    </citation>
    <scope>NUCLEOTIDE SEQUENCE [LARGE SCALE GENOMIC DNA]</scope>
    <source>
        <strain evidence="1">ISS470</strain>
    </source>
</reference>
<dbReference type="AlphaFoldDB" id="A0A0V1FR22"/>
<sequence length="98" mass="10670">MKLSCGQKPLVKQVPSLLEAFSTSPTPSRKPLALKAWKRKMPQSCALEQTVGVPALPQALSNQSSTADQTTVNRQKPTTILLPLSTLCKHFEAATKIR</sequence>
<proteinExistence type="predicted"/>